<evidence type="ECO:0000313" key="6">
    <source>
        <dbReference type="Proteomes" id="UP000270185"/>
    </source>
</evidence>
<evidence type="ECO:0000256" key="2">
    <source>
        <dbReference type="ARBA" id="ARBA00022840"/>
    </source>
</evidence>
<keyword evidence="5" id="KW-0418">Kinase</keyword>
<dbReference type="PANTHER" id="PTHR32309">
    <property type="entry name" value="TYROSINE-PROTEIN KINASE"/>
    <property type="match status" value="1"/>
</dbReference>
<keyword evidence="2" id="KW-0067">ATP-binding</keyword>
<dbReference type="InterPro" id="IPR050445">
    <property type="entry name" value="Bact_polysacc_biosynth/exp"/>
</dbReference>
<dbReference type="Proteomes" id="UP000270185">
    <property type="component" value="Chromosome"/>
</dbReference>
<dbReference type="KEGG" id="ccas:EIB73_13415"/>
<protein>
    <submittedName>
        <fullName evidence="5">Polysaccharide biosynthesis tyrosine autokinase</fullName>
        <ecNumber evidence="5">2.7.10.2</ecNumber>
    </submittedName>
</protein>
<keyword evidence="5" id="KW-0808">Transferase</keyword>
<dbReference type="RefSeq" id="WP_125025745.1">
    <property type="nucleotide sequence ID" value="NZ_CP034159.1"/>
</dbReference>
<organism evidence="5 6">
    <name type="scientific">Kaistella carnis</name>
    <dbReference type="NCBI Taxonomy" id="1241979"/>
    <lineage>
        <taxon>Bacteria</taxon>
        <taxon>Pseudomonadati</taxon>
        <taxon>Bacteroidota</taxon>
        <taxon>Flavobacteriia</taxon>
        <taxon>Flavobacteriales</taxon>
        <taxon>Weeksellaceae</taxon>
        <taxon>Chryseobacterium group</taxon>
        <taxon>Kaistella</taxon>
    </lineage>
</organism>
<evidence type="ECO:0000313" key="5">
    <source>
        <dbReference type="EMBL" id="AZI34109.1"/>
    </source>
</evidence>
<dbReference type="GO" id="GO:0005886">
    <property type="term" value="C:plasma membrane"/>
    <property type="evidence" value="ECO:0007669"/>
    <property type="project" value="TreeGrafter"/>
</dbReference>
<keyword evidence="1" id="KW-0547">Nucleotide-binding</keyword>
<sequence length="446" mass="49889">MELLELVTVKDPVNIKKMILRYSISQYNDLVITRNRTLRQATPSNPAIIEFNKEIASLRSLIQDNLVKSKQSIQMNISCLNAQLNTSKADISKFPTQEKIFRNIDRQQNLKESLYLFLLQKKEETSIAMAVSTAKVRVINLAYTLAGPVAPLAEQILLGSLLGGFLLPVLIMFVLFTLDTKVKSKNDLSTALPEILVLAEVPSIGKNDSDLIGKNELSLYAESFRILTANVKFILKNPKDAQVILFTSSVKGEGKTTISINSALALATNKKVLLIGADLRNPQLGRYVPASKAGLSNYLAEAEETAFSKFIFKSQLHENLDSGSIPPNPTDLLEDKKMGDLLQRLKPLYNYILIDSAPMMMVSDSFHLLKFSDLLVYVVRSNYTEKELLAYAKSVADDHHVSKMGLVLNDVNKSEMRYGYGGKYSYGYVAEKENTGINRFLNWFKK</sequence>
<dbReference type="Pfam" id="PF13807">
    <property type="entry name" value="GNVR"/>
    <property type="match status" value="1"/>
</dbReference>
<dbReference type="AlphaFoldDB" id="A0A3G8XLV5"/>
<evidence type="ECO:0000256" key="1">
    <source>
        <dbReference type="ARBA" id="ARBA00022741"/>
    </source>
</evidence>
<accession>A0A3G8XLV5</accession>
<keyword evidence="3" id="KW-0472">Membrane</keyword>
<dbReference type="GO" id="GO:0004715">
    <property type="term" value="F:non-membrane spanning protein tyrosine kinase activity"/>
    <property type="evidence" value="ECO:0007669"/>
    <property type="project" value="UniProtKB-EC"/>
</dbReference>
<dbReference type="InterPro" id="IPR027417">
    <property type="entry name" value="P-loop_NTPase"/>
</dbReference>
<evidence type="ECO:0000256" key="3">
    <source>
        <dbReference type="SAM" id="Phobius"/>
    </source>
</evidence>
<dbReference type="EMBL" id="CP034159">
    <property type="protein sequence ID" value="AZI34109.1"/>
    <property type="molecule type" value="Genomic_DNA"/>
</dbReference>
<dbReference type="GO" id="GO:0005524">
    <property type="term" value="F:ATP binding"/>
    <property type="evidence" value="ECO:0007669"/>
    <property type="project" value="UniProtKB-KW"/>
</dbReference>
<keyword evidence="6" id="KW-1185">Reference proteome</keyword>
<dbReference type="SUPFAM" id="SSF52540">
    <property type="entry name" value="P-loop containing nucleoside triphosphate hydrolases"/>
    <property type="match status" value="1"/>
</dbReference>
<dbReference type="CDD" id="cd05387">
    <property type="entry name" value="BY-kinase"/>
    <property type="match status" value="1"/>
</dbReference>
<reference evidence="6" key="1">
    <citation type="submission" date="2018-11" db="EMBL/GenBank/DDBJ databases">
        <title>Proposal to divide the Flavobacteriaceae and reorganize its genera based on Amino Acid Identity values calculated from whole genome sequences.</title>
        <authorList>
            <person name="Nicholson A.C."/>
            <person name="Gulvik C.A."/>
            <person name="Whitney A.M."/>
            <person name="Humrighouse B.W."/>
            <person name="Bell M."/>
            <person name="Holmes B."/>
            <person name="Steigerwalt A.G."/>
            <person name="Villarma A."/>
            <person name="Sheth M."/>
            <person name="Batra D."/>
            <person name="Pryor J."/>
            <person name="Bernardet J.-F."/>
            <person name="Hugo C."/>
            <person name="Kampfer P."/>
            <person name="Newman J.D."/>
            <person name="McQuiston J.R."/>
        </authorList>
    </citation>
    <scope>NUCLEOTIDE SEQUENCE [LARGE SCALE GENOMIC DNA]</scope>
    <source>
        <strain evidence="6">G0081</strain>
    </source>
</reference>
<dbReference type="NCBIfam" id="TIGR01007">
    <property type="entry name" value="eps_fam"/>
    <property type="match status" value="1"/>
</dbReference>
<feature type="domain" description="Tyrosine-protein kinase G-rich" evidence="4">
    <location>
        <begin position="96"/>
        <end position="174"/>
    </location>
</feature>
<evidence type="ECO:0000259" key="4">
    <source>
        <dbReference type="Pfam" id="PF13807"/>
    </source>
</evidence>
<dbReference type="Gene3D" id="3.40.50.300">
    <property type="entry name" value="P-loop containing nucleotide triphosphate hydrolases"/>
    <property type="match status" value="1"/>
</dbReference>
<feature type="transmembrane region" description="Helical" evidence="3">
    <location>
        <begin position="156"/>
        <end position="178"/>
    </location>
</feature>
<dbReference type="EC" id="2.7.10.2" evidence="5"/>
<dbReference type="InterPro" id="IPR005702">
    <property type="entry name" value="Wzc-like_C"/>
</dbReference>
<dbReference type="PANTHER" id="PTHR32309:SF13">
    <property type="entry name" value="FERRIC ENTEROBACTIN TRANSPORT PROTEIN FEPE"/>
    <property type="match status" value="1"/>
</dbReference>
<dbReference type="InterPro" id="IPR032807">
    <property type="entry name" value="GNVR"/>
</dbReference>
<keyword evidence="3" id="KW-1133">Transmembrane helix</keyword>
<gene>
    <name evidence="5" type="ORF">EIB73_13415</name>
</gene>
<keyword evidence="3" id="KW-0812">Transmembrane</keyword>
<dbReference type="OrthoDB" id="9794577at2"/>
<proteinExistence type="predicted"/>
<name>A0A3G8XLV5_9FLAO</name>